<name>A0A0A1UT31_9HYPO</name>
<reference evidence="2 3" key="1">
    <citation type="submission" date="2014-02" db="EMBL/GenBank/DDBJ databases">
        <title>The genome sequence of the entomopathogenic fungus Metarhizium robertsii ARSEF 2575.</title>
        <authorList>
            <person name="Giuliano Garisto Donzelli B."/>
            <person name="Roe B.A."/>
            <person name="Macmil S.L."/>
            <person name="Krasnoff S.B."/>
            <person name="Gibson D.M."/>
        </authorList>
    </citation>
    <scope>NUCLEOTIDE SEQUENCE [LARGE SCALE GENOMIC DNA]</scope>
    <source>
        <strain evidence="2 3">ARSEF 2575</strain>
    </source>
</reference>
<sequence>MGGQHGPNIFTCTFCFSVSADQPHVLGRSARLTCTDCYLTIINLSICWVCGELIFRGTDCVSFGWCFWHRACYGCLLYGSRNLCAGVLGVPSDSDDDLEHGRKQEMMEPPLCALCITKCEVDGLDGDDVLQKGLKRIDLVDGGKTWKTAKRRRLQGQLPSSERLVHNNEVDCGGGIVWINANDPINGSSFRPHPLKPIPVQMQTASSKSAIGYLGPSIKTTEAQSTDLCGPLAQAWVTQRAAPIHLRPLGSPPGKPCDEEGSDAKNDMTSKSRGFMAREEREEPLSLTLTTERIRRLDRHSEPCRK</sequence>
<dbReference type="Proteomes" id="UP000030151">
    <property type="component" value="Unassembled WGS sequence"/>
</dbReference>
<organism evidence="2 3">
    <name type="scientific">Metarhizium robertsii</name>
    <dbReference type="NCBI Taxonomy" id="568076"/>
    <lineage>
        <taxon>Eukaryota</taxon>
        <taxon>Fungi</taxon>
        <taxon>Dikarya</taxon>
        <taxon>Ascomycota</taxon>
        <taxon>Pezizomycotina</taxon>
        <taxon>Sordariomycetes</taxon>
        <taxon>Hypocreomycetidae</taxon>
        <taxon>Hypocreales</taxon>
        <taxon>Clavicipitaceae</taxon>
        <taxon>Metarhizium</taxon>
    </lineage>
</organism>
<evidence type="ECO:0000313" key="3">
    <source>
        <dbReference type="Proteomes" id="UP000030151"/>
    </source>
</evidence>
<dbReference type="EMBL" id="JELW01000017">
    <property type="protein sequence ID" value="EXU99778.1"/>
    <property type="molecule type" value="Genomic_DNA"/>
</dbReference>
<evidence type="ECO:0000256" key="1">
    <source>
        <dbReference type="SAM" id="MobiDB-lite"/>
    </source>
</evidence>
<feature type="compositionally biased region" description="Basic and acidic residues" evidence="1">
    <location>
        <begin position="292"/>
        <end position="306"/>
    </location>
</feature>
<proteinExistence type="predicted"/>
<dbReference type="HOGENOM" id="CLU_909391_0_0_1"/>
<protein>
    <recommendedName>
        <fullName evidence="4">LIM zinc-binding domain-containing protein</fullName>
    </recommendedName>
</protein>
<accession>A0A0A1UT31</accession>
<evidence type="ECO:0008006" key="4">
    <source>
        <dbReference type="Google" id="ProtNLM"/>
    </source>
</evidence>
<gene>
    <name evidence="2" type="ORF">X797_007244</name>
</gene>
<comment type="caution">
    <text evidence="2">The sequence shown here is derived from an EMBL/GenBank/DDBJ whole genome shotgun (WGS) entry which is preliminary data.</text>
</comment>
<evidence type="ECO:0000313" key="2">
    <source>
        <dbReference type="EMBL" id="EXU99778.1"/>
    </source>
</evidence>
<feature type="region of interest" description="Disordered" evidence="1">
    <location>
        <begin position="246"/>
        <end position="306"/>
    </location>
</feature>
<feature type="compositionally biased region" description="Basic and acidic residues" evidence="1">
    <location>
        <begin position="256"/>
        <end position="284"/>
    </location>
</feature>
<dbReference type="AlphaFoldDB" id="A0A0A1UT31"/>